<organism evidence="2 3">
    <name type="scientific">Elysia crispata</name>
    <name type="common">lettuce slug</name>
    <dbReference type="NCBI Taxonomy" id="231223"/>
    <lineage>
        <taxon>Eukaryota</taxon>
        <taxon>Metazoa</taxon>
        <taxon>Spiralia</taxon>
        <taxon>Lophotrochozoa</taxon>
        <taxon>Mollusca</taxon>
        <taxon>Gastropoda</taxon>
        <taxon>Heterobranchia</taxon>
        <taxon>Euthyneura</taxon>
        <taxon>Panpulmonata</taxon>
        <taxon>Sacoglossa</taxon>
        <taxon>Placobranchoidea</taxon>
        <taxon>Plakobranchidae</taxon>
        <taxon>Elysia</taxon>
    </lineage>
</organism>
<feature type="compositionally biased region" description="Basic and acidic residues" evidence="1">
    <location>
        <begin position="170"/>
        <end position="179"/>
    </location>
</feature>
<sequence length="179" mass="19847">MQIKFESNNITFRHFNGSKEERSLRSDSKVVDDLNLINYYQQLVTSTGKQQMTIECQTTKQLVTITYKQQLTSECQTTKQLMTGTGKEQVTIECQNTKQLVTSTGTEPTDPGEAGPGERKPVAARSRKKTRTTNSRIWEKRARPGAKGARAISPGEAGPRTAGPGAARPQEQDLKSIME</sequence>
<feature type="compositionally biased region" description="Low complexity" evidence="1">
    <location>
        <begin position="145"/>
        <end position="169"/>
    </location>
</feature>
<proteinExistence type="predicted"/>
<evidence type="ECO:0000313" key="3">
    <source>
        <dbReference type="Proteomes" id="UP001283361"/>
    </source>
</evidence>
<evidence type="ECO:0000256" key="1">
    <source>
        <dbReference type="SAM" id="MobiDB-lite"/>
    </source>
</evidence>
<feature type="region of interest" description="Disordered" evidence="1">
    <location>
        <begin position="99"/>
        <end position="179"/>
    </location>
</feature>
<dbReference type="EMBL" id="JAWDGP010002289">
    <property type="protein sequence ID" value="KAK3784278.1"/>
    <property type="molecule type" value="Genomic_DNA"/>
</dbReference>
<keyword evidence="3" id="KW-1185">Reference proteome</keyword>
<dbReference type="AlphaFoldDB" id="A0AAE1AB12"/>
<dbReference type="Proteomes" id="UP001283361">
    <property type="component" value="Unassembled WGS sequence"/>
</dbReference>
<reference evidence="2" key="1">
    <citation type="journal article" date="2023" name="G3 (Bethesda)">
        <title>A reference genome for the long-term kleptoplast-retaining sea slug Elysia crispata morphotype clarki.</title>
        <authorList>
            <person name="Eastman K.E."/>
            <person name="Pendleton A.L."/>
            <person name="Shaikh M.A."/>
            <person name="Suttiyut T."/>
            <person name="Ogas R."/>
            <person name="Tomko P."/>
            <person name="Gavelis G."/>
            <person name="Widhalm J.R."/>
            <person name="Wisecaver J.H."/>
        </authorList>
    </citation>
    <scope>NUCLEOTIDE SEQUENCE</scope>
    <source>
        <strain evidence="2">ECLA1</strain>
    </source>
</reference>
<protein>
    <submittedName>
        <fullName evidence="2">Uncharacterized protein</fullName>
    </submittedName>
</protein>
<name>A0AAE1AB12_9GAST</name>
<comment type="caution">
    <text evidence="2">The sequence shown here is derived from an EMBL/GenBank/DDBJ whole genome shotgun (WGS) entry which is preliminary data.</text>
</comment>
<accession>A0AAE1AB12</accession>
<evidence type="ECO:0000313" key="2">
    <source>
        <dbReference type="EMBL" id="KAK3784278.1"/>
    </source>
</evidence>
<gene>
    <name evidence="2" type="ORF">RRG08_037356</name>
</gene>